<dbReference type="InterPro" id="IPR036034">
    <property type="entry name" value="PDZ_sf"/>
</dbReference>
<name>A0ABX0V1N7_9HYPH</name>
<dbReference type="PRINTS" id="PR00834">
    <property type="entry name" value="PROTEASES2C"/>
</dbReference>
<dbReference type="Gene3D" id="2.30.42.10">
    <property type="match status" value="2"/>
</dbReference>
<dbReference type="InterPro" id="IPR001940">
    <property type="entry name" value="Peptidase_S1C"/>
</dbReference>
<keyword evidence="7" id="KW-0732">Signal</keyword>
<sequence>MHDTAHAPRRFETPFTHEAARSGVCLWRGAVLAAALMLGMAGAPAFARGPEAIADLASEVMDAVVNISAAETETVTKRGEVPPAIPGSPFGDLFDEFRKRRNEGGPRPRGAESAGSGFVIDESGIVVTNNHVIGEANDITVVFTDGAKRKAEVVGRDDKLDLAVLRVKTDKPLKAVKFGNSESLRIGDWVVAIGNPFGLGGSVTAGIVSAHSRNIEQGPYDDYIQTDAAINRGNSGGPLFNLKGEVIGINTAILSPSGGSVGIGFAVPAELAAPTVAQLREFGETRRGWLGVRIQPVDEDTAEALGLGGQDGALVASIDGKGPAANADIKTGDVIVQIDGKRVKEPRDLSRTVAAMPVGKRVDVTLLRDGKERKASVTLGRLEDGEKAQAQAAGETSKARSGRTLGLRLSEIDDELRQQYALAEDIKGVVVVEVEPDSPAADKRIEPGDVITEVGKSPVTAPAEVERRLETLRKEGRRSALLLVTGRDGDVRFVAIRLEE</sequence>
<gene>
    <name evidence="15" type="ORF">FHS82_001581</name>
</gene>
<dbReference type="GO" id="GO:0006508">
    <property type="term" value="P:proteolysis"/>
    <property type="evidence" value="ECO:0007669"/>
    <property type="project" value="UniProtKB-KW"/>
</dbReference>
<dbReference type="CDD" id="cd10839">
    <property type="entry name" value="cpPDZ1_DegP-like"/>
    <property type="match status" value="1"/>
</dbReference>
<dbReference type="Pfam" id="PF13180">
    <property type="entry name" value="PDZ_2"/>
    <property type="match status" value="2"/>
</dbReference>
<dbReference type="Proteomes" id="UP001429580">
    <property type="component" value="Unassembled WGS sequence"/>
</dbReference>
<dbReference type="InterPro" id="IPR001478">
    <property type="entry name" value="PDZ"/>
</dbReference>
<evidence type="ECO:0000313" key="16">
    <source>
        <dbReference type="Proteomes" id="UP001429580"/>
    </source>
</evidence>
<evidence type="ECO:0000256" key="2">
    <source>
        <dbReference type="ARBA" id="ARBA00004418"/>
    </source>
</evidence>
<keyword evidence="9" id="KW-0574">Periplasm</keyword>
<dbReference type="SMART" id="SM00228">
    <property type="entry name" value="PDZ"/>
    <property type="match status" value="2"/>
</dbReference>
<evidence type="ECO:0000256" key="6">
    <source>
        <dbReference type="ARBA" id="ARBA00022670"/>
    </source>
</evidence>
<evidence type="ECO:0000256" key="13">
    <source>
        <dbReference type="ARBA" id="ARBA00032850"/>
    </source>
</evidence>
<evidence type="ECO:0000256" key="11">
    <source>
        <dbReference type="ARBA" id="ARBA00022825"/>
    </source>
</evidence>
<evidence type="ECO:0000256" key="12">
    <source>
        <dbReference type="ARBA" id="ARBA00023016"/>
    </source>
</evidence>
<comment type="catalytic activity">
    <reaction evidence="1">
        <text>Acts on substrates that are at least partially unfolded. The cleavage site P1 residue is normally between a pair of hydrophobic residues, such as Val-|-Val.</text>
        <dbReference type="EC" id="3.4.21.107"/>
    </reaction>
</comment>
<dbReference type="SUPFAM" id="SSF50494">
    <property type="entry name" value="Trypsin-like serine proteases"/>
    <property type="match status" value="1"/>
</dbReference>
<evidence type="ECO:0000256" key="8">
    <source>
        <dbReference type="ARBA" id="ARBA00022737"/>
    </source>
</evidence>
<evidence type="ECO:0000256" key="7">
    <source>
        <dbReference type="ARBA" id="ARBA00022729"/>
    </source>
</evidence>
<dbReference type="PROSITE" id="PS50106">
    <property type="entry name" value="PDZ"/>
    <property type="match status" value="2"/>
</dbReference>
<dbReference type="NCBIfam" id="TIGR02037">
    <property type="entry name" value="degP_htrA_DO"/>
    <property type="match status" value="1"/>
</dbReference>
<evidence type="ECO:0000256" key="5">
    <source>
        <dbReference type="ARBA" id="ARBA00013958"/>
    </source>
</evidence>
<evidence type="ECO:0000256" key="10">
    <source>
        <dbReference type="ARBA" id="ARBA00022801"/>
    </source>
</evidence>
<dbReference type="RefSeq" id="WP_166950653.1">
    <property type="nucleotide sequence ID" value="NZ_JAASQI010000003.1"/>
</dbReference>
<dbReference type="EC" id="3.4.21.107" evidence="4"/>
<feature type="domain" description="PDZ" evidence="14">
    <location>
        <begin position="279"/>
        <end position="370"/>
    </location>
</feature>
<dbReference type="PANTHER" id="PTHR22939">
    <property type="entry name" value="SERINE PROTEASE FAMILY S1C HTRA-RELATED"/>
    <property type="match status" value="1"/>
</dbReference>
<dbReference type="SUPFAM" id="SSF50156">
    <property type="entry name" value="PDZ domain-like"/>
    <property type="match status" value="2"/>
</dbReference>
<keyword evidence="16" id="KW-1185">Reference proteome</keyword>
<dbReference type="PANTHER" id="PTHR22939:SF130">
    <property type="entry name" value="PERIPLASMIC SERINE ENDOPROTEASE DEGP-LIKE-RELATED"/>
    <property type="match status" value="1"/>
</dbReference>
<evidence type="ECO:0000313" key="15">
    <source>
        <dbReference type="EMBL" id="NIJ57745.1"/>
    </source>
</evidence>
<keyword evidence="11" id="KW-0720">Serine protease</keyword>
<keyword evidence="12" id="KW-0346">Stress response</keyword>
<keyword evidence="6 15" id="KW-0645">Protease</keyword>
<dbReference type="InterPro" id="IPR011782">
    <property type="entry name" value="Pept_S1C_Do"/>
</dbReference>
<dbReference type="InterPro" id="IPR009003">
    <property type="entry name" value="Peptidase_S1_PA"/>
</dbReference>
<comment type="similarity">
    <text evidence="3">Belongs to the peptidase S1C family.</text>
</comment>
<feature type="domain" description="PDZ" evidence="14">
    <location>
        <begin position="376"/>
        <end position="487"/>
    </location>
</feature>
<comment type="subcellular location">
    <subcellularLocation>
        <location evidence="2">Periplasm</location>
    </subcellularLocation>
</comment>
<accession>A0ABX0V1N7</accession>
<dbReference type="GO" id="GO:0008233">
    <property type="term" value="F:peptidase activity"/>
    <property type="evidence" value="ECO:0007669"/>
    <property type="project" value="UniProtKB-KW"/>
</dbReference>
<evidence type="ECO:0000256" key="1">
    <source>
        <dbReference type="ARBA" id="ARBA00001772"/>
    </source>
</evidence>
<organism evidence="15 16">
    <name type="scientific">Pseudochelatococcus lubricantis</name>
    <dbReference type="NCBI Taxonomy" id="1538102"/>
    <lineage>
        <taxon>Bacteria</taxon>
        <taxon>Pseudomonadati</taxon>
        <taxon>Pseudomonadota</taxon>
        <taxon>Alphaproteobacteria</taxon>
        <taxon>Hyphomicrobiales</taxon>
        <taxon>Chelatococcaceae</taxon>
        <taxon>Pseudochelatococcus</taxon>
    </lineage>
</organism>
<evidence type="ECO:0000259" key="14">
    <source>
        <dbReference type="PROSITE" id="PS50106"/>
    </source>
</evidence>
<comment type="caution">
    <text evidence="15">The sequence shown here is derived from an EMBL/GenBank/DDBJ whole genome shotgun (WGS) entry which is preliminary data.</text>
</comment>
<proteinExistence type="inferred from homology"/>
<dbReference type="Gene3D" id="2.40.10.120">
    <property type="match status" value="1"/>
</dbReference>
<dbReference type="Pfam" id="PF13365">
    <property type="entry name" value="Trypsin_2"/>
    <property type="match status" value="1"/>
</dbReference>
<evidence type="ECO:0000256" key="4">
    <source>
        <dbReference type="ARBA" id="ARBA00013035"/>
    </source>
</evidence>
<evidence type="ECO:0000256" key="9">
    <source>
        <dbReference type="ARBA" id="ARBA00022764"/>
    </source>
</evidence>
<protein>
    <recommendedName>
        <fullName evidence="5">Probable periplasmic serine endoprotease DegP-like</fullName>
        <ecNumber evidence="4">3.4.21.107</ecNumber>
    </recommendedName>
    <alternativeName>
        <fullName evidence="13">Protease Do</fullName>
    </alternativeName>
</protein>
<keyword evidence="10 15" id="KW-0378">Hydrolase</keyword>
<reference evidence="15 16" key="1">
    <citation type="submission" date="2020-03" db="EMBL/GenBank/DDBJ databases">
        <title>Genomic Encyclopedia of Type Strains, Phase IV (KMG-IV): sequencing the most valuable type-strain genomes for metagenomic binning, comparative biology and taxonomic classification.</title>
        <authorList>
            <person name="Goeker M."/>
        </authorList>
    </citation>
    <scope>NUCLEOTIDE SEQUENCE [LARGE SCALE GENOMIC DNA]</scope>
    <source>
        <strain evidence="15 16">DSM 103870</strain>
    </source>
</reference>
<dbReference type="EMBL" id="JAASQI010000003">
    <property type="protein sequence ID" value="NIJ57745.1"/>
    <property type="molecule type" value="Genomic_DNA"/>
</dbReference>
<evidence type="ECO:0000256" key="3">
    <source>
        <dbReference type="ARBA" id="ARBA00010541"/>
    </source>
</evidence>
<keyword evidence="8" id="KW-0677">Repeat</keyword>